<gene>
    <name evidence="1" type="ORF">PCC6912_44710</name>
</gene>
<sequence>MIDNTNNTGVLQKVGKTLYEFAEYIISPWLNAGNIKPLERRVEFIEQRVQQGIQNKLESQDLVMRDLQWQIDFLQATTNYRLENIINYELRQQVLEVLKEQAYIIQEIIKPAVEDVMSELESKKQRYKASVCSREIQARQDKLRYSLTHIEEITASVFELEVQRTACIEGGQWLLSQRMELAQALANEFFCPQHPHYEEFRQNICRYLKLLGTCMKNEIEPRLLYKKVITHQQPPAETYLRAFQLLKNHIGDWELSSHVSSQAAEELRGYFSYLIDYLLAISL</sequence>
<dbReference type="EMBL" id="RSCJ01000022">
    <property type="protein sequence ID" value="RUR75899.1"/>
    <property type="molecule type" value="Genomic_DNA"/>
</dbReference>
<dbReference type="OrthoDB" id="510361at2"/>
<dbReference type="AlphaFoldDB" id="A0A3S0XM41"/>
<reference evidence="1 2" key="1">
    <citation type="journal article" date="2019" name="Genome Biol. Evol.">
        <title>Day and night: Metabolic profiles and evolutionary relationships of six axenic non-marine cyanobacteria.</title>
        <authorList>
            <person name="Will S.E."/>
            <person name="Henke P."/>
            <person name="Boedeker C."/>
            <person name="Huang S."/>
            <person name="Brinkmann H."/>
            <person name="Rohde M."/>
            <person name="Jarek M."/>
            <person name="Friedl T."/>
            <person name="Seufert S."/>
            <person name="Schumacher M."/>
            <person name="Overmann J."/>
            <person name="Neumann-Schaal M."/>
            <person name="Petersen J."/>
        </authorList>
    </citation>
    <scope>NUCLEOTIDE SEQUENCE [LARGE SCALE GENOMIC DNA]</scope>
    <source>
        <strain evidence="1 2">PCC 6912</strain>
    </source>
</reference>
<name>A0A3S0XM41_CHLFR</name>
<protein>
    <submittedName>
        <fullName evidence="1">Uncharacterized protein</fullName>
    </submittedName>
</protein>
<evidence type="ECO:0000313" key="1">
    <source>
        <dbReference type="EMBL" id="RUR75899.1"/>
    </source>
</evidence>
<comment type="caution">
    <text evidence="1">The sequence shown here is derived from an EMBL/GenBank/DDBJ whole genome shotgun (WGS) entry which is preliminary data.</text>
</comment>
<dbReference type="Proteomes" id="UP000268857">
    <property type="component" value="Unassembled WGS sequence"/>
</dbReference>
<organism evidence="1 2">
    <name type="scientific">Chlorogloeopsis fritschii PCC 6912</name>
    <dbReference type="NCBI Taxonomy" id="211165"/>
    <lineage>
        <taxon>Bacteria</taxon>
        <taxon>Bacillati</taxon>
        <taxon>Cyanobacteriota</taxon>
        <taxon>Cyanophyceae</taxon>
        <taxon>Nostocales</taxon>
        <taxon>Chlorogloeopsidaceae</taxon>
        <taxon>Chlorogloeopsis</taxon>
    </lineage>
</organism>
<evidence type="ECO:0000313" key="2">
    <source>
        <dbReference type="Proteomes" id="UP000268857"/>
    </source>
</evidence>
<dbReference type="RefSeq" id="WP_016876743.1">
    <property type="nucleotide sequence ID" value="NZ_AJLN01000150.1"/>
</dbReference>
<accession>A0A3S0XM41</accession>
<proteinExistence type="predicted"/>
<keyword evidence="2" id="KW-1185">Reference proteome</keyword>